<dbReference type="Gene3D" id="2.60.120.620">
    <property type="entry name" value="q2cbj1_9rhob like domain"/>
    <property type="match status" value="1"/>
</dbReference>
<gene>
    <name evidence="1" type="ORF">FHS38_001890</name>
</gene>
<protein>
    <recommendedName>
        <fullName evidence="3">Phytanoyl-CoA dioxygenase (PhyH)</fullName>
    </recommendedName>
</protein>
<evidence type="ECO:0008006" key="3">
    <source>
        <dbReference type="Google" id="ProtNLM"/>
    </source>
</evidence>
<comment type="caution">
    <text evidence="1">The sequence shown here is derived from an EMBL/GenBank/DDBJ whole genome shotgun (WGS) entry which is preliminary data.</text>
</comment>
<dbReference type="GO" id="GO:0016706">
    <property type="term" value="F:2-oxoglutarate-dependent dioxygenase activity"/>
    <property type="evidence" value="ECO:0007669"/>
    <property type="project" value="UniProtKB-ARBA"/>
</dbReference>
<dbReference type="SUPFAM" id="SSF51197">
    <property type="entry name" value="Clavaminate synthase-like"/>
    <property type="match status" value="1"/>
</dbReference>
<evidence type="ECO:0000313" key="2">
    <source>
        <dbReference type="Proteomes" id="UP000556436"/>
    </source>
</evidence>
<name>A0A7W7PCN9_STRNE</name>
<accession>A0A7W7PCN9</accession>
<dbReference type="PANTHER" id="PTHR40128:SF1">
    <property type="entry name" value="PHYTANOYL-COA HYDROXYLASE"/>
    <property type="match status" value="1"/>
</dbReference>
<dbReference type="EMBL" id="JACHJG010000003">
    <property type="protein sequence ID" value="MBB4885861.1"/>
    <property type="molecule type" value="Genomic_DNA"/>
</dbReference>
<reference evidence="1 2" key="1">
    <citation type="submission" date="2020-08" db="EMBL/GenBank/DDBJ databases">
        <title>Genomic Encyclopedia of Type Strains, Phase III (KMG-III): the genomes of soil and plant-associated and newly described type strains.</title>
        <authorList>
            <person name="Whitman W."/>
        </authorList>
    </citation>
    <scope>NUCLEOTIDE SEQUENCE [LARGE SCALE GENOMIC DNA]</scope>
    <source>
        <strain evidence="1 2">CECT 3265</strain>
    </source>
</reference>
<dbReference type="InterPro" id="IPR008775">
    <property type="entry name" value="Phytyl_CoA_dOase-like"/>
</dbReference>
<dbReference type="RefSeq" id="WP_184732732.1">
    <property type="nucleotide sequence ID" value="NZ_BMRW01000003.1"/>
</dbReference>
<organism evidence="1 2">
    <name type="scientific">Streptomyces netropsis</name>
    <name type="common">Streptoverticillium netropsis</name>
    <dbReference type="NCBI Taxonomy" id="55404"/>
    <lineage>
        <taxon>Bacteria</taxon>
        <taxon>Bacillati</taxon>
        <taxon>Actinomycetota</taxon>
        <taxon>Actinomycetes</taxon>
        <taxon>Kitasatosporales</taxon>
        <taxon>Streptomycetaceae</taxon>
        <taxon>Streptomyces</taxon>
    </lineage>
</organism>
<sequence length="285" mass="31419">MTTLSSNGLPLSFDEELFTPLRDSTELRSRPSSLRARLRADGCLYLRGVLAREDVLRLREAYFASCDPVLLAPGTTHREGVFSGRVPPGLPAHGVPGHPAHAFVRTETFHRFLADPALSALAETLLGGPVQMLPRRILRHFHRGSRLASRAHVDRDYMDRGSDRVLTMWIPVGDCPPATGGLVYLEGSHTLPPAAYAPLRATGDRPGDRRPISHDLTTTARALGRRWMWADYAAGDVMVHLPHIIHASLDTTTDAMRLSVDARFVRCGDTPDPRWLRAWSGDDGA</sequence>
<dbReference type="AlphaFoldDB" id="A0A7W7PCN9"/>
<dbReference type="Proteomes" id="UP000556436">
    <property type="component" value="Unassembled WGS sequence"/>
</dbReference>
<dbReference type="Pfam" id="PF05721">
    <property type="entry name" value="PhyH"/>
    <property type="match status" value="1"/>
</dbReference>
<keyword evidence="2" id="KW-1185">Reference proteome</keyword>
<evidence type="ECO:0000313" key="1">
    <source>
        <dbReference type="EMBL" id="MBB4885861.1"/>
    </source>
</evidence>
<proteinExistence type="predicted"/>
<dbReference type="PANTHER" id="PTHR40128">
    <property type="entry name" value="EXPRESSED PROTEIN"/>
    <property type="match status" value="1"/>
</dbReference>